<feature type="domain" description="PKD" evidence="10">
    <location>
        <begin position="352"/>
        <end position="416"/>
    </location>
</feature>
<keyword evidence="8" id="KW-1015">Disulfide bond</keyword>
<dbReference type="PANTHER" id="PTHR47466:SF1">
    <property type="entry name" value="METALLOPROTEASE MEP1 (AFU_ORTHOLOGUE AFUA_1G07730)-RELATED"/>
    <property type="match status" value="1"/>
</dbReference>
<dbReference type="KEGG" id="ptan:CRYO30217_01482"/>
<feature type="chain" id="PRO_5036673208" description="PKD domain-containing protein" evidence="9">
    <location>
        <begin position="19"/>
        <end position="680"/>
    </location>
</feature>
<name>A0A916JM52_9FLAO</name>
<organism evidence="11 12">
    <name type="scientific">Parvicella tangerina</name>
    <dbReference type="NCBI Taxonomy" id="2829795"/>
    <lineage>
        <taxon>Bacteria</taxon>
        <taxon>Pseudomonadati</taxon>
        <taxon>Bacteroidota</taxon>
        <taxon>Flavobacteriia</taxon>
        <taxon>Flavobacteriales</taxon>
        <taxon>Parvicellaceae</taxon>
        <taxon>Parvicella</taxon>
    </lineage>
</organism>
<keyword evidence="5" id="KW-0378">Hydrolase</keyword>
<accession>A0A916JM52</accession>
<evidence type="ECO:0000256" key="1">
    <source>
        <dbReference type="ARBA" id="ARBA00008721"/>
    </source>
</evidence>
<dbReference type="EMBL" id="OU015584">
    <property type="protein sequence ID" value="CAG5080922.1"/>
    <property type="molecule type" value="Genomic_DNA"/>
</dbReference>
<evidence type="ECO:0000259" key="10">
    <source>
        <dbReference type="PROSITE" id="PS50093"/>
    </source>
</evidence>
<evidence type="ECO:0000256" key="7">
    <source>
        <dbReference type="ARBA" id="ARBA00023049"/>
    </source>
</evidence>
<keyword evidence="2" id="KW-0645">Protease</keyword>
<evidence type="ECO:0000256" key="5">
    <source>
        <dbReference type="ARBA" id="ARBA00022801"/>
    </source>
</evidence>
<dbReference type="Pfam" id="PF18962">
    <property type="entry name" value="Por_Secre_tail"/>
    <property type="match status" value="1"/>
</dbReference>
<dbReference type="InterPro" id="IPR000601">
    <property type="entry name" value="PKD_dom"/>
</dbReference>
<dbReference type="Pfam" id="PF18911">
    <property type="entry name" value="PKD_4"/>
    <property type="match status" value="1"/>
</dbReference>
<evidence type="ECO:0000313" key="12">
    <source>
        <dbReference type="Proteomes" id="UP000683507"/>
    </source>
</evidence>
<gene>
    <name evidence="11" type="ORF">CRYO30217_01482</name>
</gene>
<dbReference type="GO" id="GO:0046872">
    <property type="term" value="F:metal ion binding"/>
    <property type="evidence" value="ECO:0007669"/>
    <property type="project" value="UniProtKB-KW"/>
</dbReference>
<dbReference type="GO" id="GO:0006508">
    <property type="term" value="P:proteolysis"/>
    <property type="evidence" value="ECO:0007669"/>
    <property type="project" value="UniProtKB-KW"/>
</dbReference>
<dbReference type="RefSeq" id="WP_258541682.1">
    <property type="nucleotide sequence ID" value="NZ_OU015584.1"/>
</dbReference>
<keyword evidence="12" id="KW-1185">Reference proteome</keyword>
<reference evidence="11" key="1">
    <citation type="submission" date="2021-04" db="EMBL/GenBank/DDBJ databases">
        <authorList>
            <person name="Rodrigo-Torres L."/>
            <person name="Arahal R. D."/>
            <person name="Lucena T."/>
        </authorList>
    </citation>
    <scope>NUCLEOTIDE SEQUENCE</scope>
    <source>
        <strain evidence="11">AS29M-1</strain>
    </source>
</reference>
<evidence type="ECO:0000256" key="9">
    <source>
        <dbReference type="SAM" id="SignalP"/>
    </source>
</evidence>
<evidence type="ECO:0000313" key="11">
    <source>
        <dbReference type="EMBL" id="CAG5080922.1"/>
    </source>
</evidence>
<dbReference type="CDD" id="cd04275">
    <property type="entry name" value="ZnMc_pappalysin_like"/>
    <property type="match status" value="1"/>
</dbReference>
<dbReference type="SUPFAM" id="SSF49299">
    <property type="entry name" value="PKD domain"/>
    <property type="match status" value="1"/>
</dbReference>
<dbReference type="Proteomes" id="UP000683507">
    <property type="component" value="Chromosome"/>
</dbReference>
<dbReference type="InterPro" id="IPR035986">
    <property type="entry name" value="PKD_dom_sf"/>
</dbReference>
<dbReference type="Pfam" id="PF05572">
    <property type="entry name" value="Peptidase_M43"/>
    <property type="match status" value="1"/>
</dbReference>
<proteinExistence type="inferred from homology"/>
<dbReference type="InterPro" id="IPR024079">
    <property type="entry name" value="MetalloPept_cat_dom_sf"/>
</dbReference>
<protein>
    <recommendedName>
        <fullName evidence="10">PKD domain-containing protein</fullName>
    </recommendedName>
</protein>
<keyword evidence="6" id="KW-0862">Zinc</keyword>
<evidence type="ECO:0000256" key="3">
    <source>
        <dbReference type="ARBA" id="ARBA00022723"/>
    </source>
</evidence>
<dbReference type="GO" id="GO:0008237">
    <property type="term" value="F:metallopeptidase activity"/>
    <property type="evidence" value="ECO:0007669"/>
    <property type="project" value="UniProtKB-KW"/>
</dbReference>
<evidence type="ECO:0000256" key="6">
    <source>
        <dbReference type="ARBA" id="ARBA00022833"/>
    </source>
</evidence>
<keyword evidence="4 9" id="KW-0732">Signal</keyword>
<keyword evidence="3" id="KW-0479">Metal-binding</keyword>
<dbReference type="InterPro" id="IPR026444">
    <property type="entry name" value="Secre_tail"/>
</dbReference>
<dbReference type="Gene3D" id="3.40.390.10">
    <property type="entry name" value="Collagenase (Catalytic Domain)"/>
    <property type="match status" value="1"/>
</dbReference>
<dbReference type="InterPro" id="IPR008754">
    <property type="entry name" value="Peptidase_M43"/>
</dbReference>
<sequence length="680" mass="74930">MKKLLLFSLLSLTAFAYAQQYCGTDEMHYKMYADRPGIAKKVFQNHLQLEAFTKAYTANNKGKSRAALYTIPVVFHVIHINGDGNISDAQIHDQMRILNEDYQKLNADTANTITAFKGIAADCQIEFKLAQIDPDGNCTKGITRHYDGRTLVGDHSVKEIIHWDPSMYLNVYVCEEAAGLAGHALLPSAADTISEWDGIVIAHSYVGDIGTGDPSRSVVLTHEIGHYLNLQHVWGGNNVPGYPYLPVNDAGNCAYDDGVTDTPNTIGWSSCNLSHQSCGTLDNVQNFMEYAYCPTMFTEGQKLRMHAALNSSIANRNNLWSAANLVATGVNNPVYCAADFSQDKDLICEGITVQYEDASYNDVSEWNWTFEGGTPATSTDENPTVTYSTAGTYYVKLVSGDGNSYDSITKTSVITVLPSPGIANSLIEGFEGNVLPTQLLPLDEGGYADWSITDSAAVNSNYSLRLNNLDAMAGERNQLTSEVLDLTGISDLELSFDYAFAKPTSDAVTDNFRVWVSKDCGENWAIRKQLNGTSLLTKSDSVIAPFVPTASEWKNSTVSNITASYWTDEFRIMFEFNSGGGNDFYLDNINLYDPNMAGVNLLEERDFRLFPNPTQDVLHLINLKQSSPTSYSIYNCLGELLQSGSFSKQTQINTSELPPGTYLIQFNTIDQSVTKKFNKI</sequence>
<dbReference type="PROSITE" id="PS50093">
    <property type="entry name" value="PKD"/>
    <property type="match status" value="1"/>
</dbReference>
<dbReference type="NCBIfam" id="TIGR04183">
    <property type="entry name" value="Por_Secre_tail"/>
    <property type="match status" value="1"/>
</dbReference>
<comment type="similarity">
    <text evidence="1">Belongs to the peptidase M43B family.</text>
</comment>
<evidence type="ECO:0000256" key="4">
    <source>
        <dbReference type="ARBA" id="ARBA00022729"/>
    </source>
</evidence>
<feature type="signal peptide" evidence="9">
    <location>
        <begin position="1"/>
        <end position="18"/>
    </location>
</feature>
<dbReference type="InterPro" id="IPR013783">
    <property type="entry name" value="Ig-like_fold"/>
</dbReference>
<dbReference type="SUPFAM" id="SSF55486">
    <property type="entry name" value="Metalloproteases ('zincins'), catalytic domain"/>
    <property type="match status" value="1"/>
</dbReference>
<evidence type="ECO:0000256" key="8">
    <source>
        <dbReference type="ARBA" id="ARBA00023157"/>
    </source>
</evidence>
<dbReference type="CDD" id="cd00146">
    <property type="entry name" value="PKD"/>
    <property type="match status" value="1"/>
</dbReference>
<dbReference type="Gene3D" id="2.60.120.260">
    <property type="entry name" value="Galactose-binding domain-like"/>
    <property type="match status" value="1"/>
</dbReference>
<evidence type="ECO:0000256" key="2">
    <source>
        <dbReference type="ARBA" id="ARBA00022670"/>
    </source>
</evidence>
<dbReference type="AlphaFoldDB" id="A0A916JM52"/>
<dbReference type="PANTHER" id="PTHR47466">
    <property type="match status" value="1"/>
</dbReference>
<keyword evidence="7" id="KW-0482">Metalloprotease</keyword>
<dbReference type="SMART" id="SM00089">
    <property type="entry name" value="PKD"/>
    <property type="match status" value="1"/>
</dbReference>
<dbReference type="InterPro" id="IPR022409">
    <property type="entry name" value="PKD/Chitinase_dom"/>
</dbReference>
<dbReference type="Gene3D" id="2.60.40.10">
    <property type="entry name" value="Immunoglobulins"/>
    <property type="match status" value="1"/>
</dbReference>